<organism evidence="9 10">
    <name type="scientific">Olsenella profusa</name>
    <dbReference type="NCBI Taxonomy" id="138595"/>
    <lineage>
        <taxon>Bacteria</taxon>
        <taxon>Bacillati</taxon>
        <taxon>Actinomycetota</taxon>
        <taxon>Coriobacteriia</taxon>
        <taxon>Coriobacteriales</taxon>
        <taxon>Atopobiaceae</taxon>
        <taxon>Olsenella</taxon>
    </lineage>
</organism>
<dbReference type="Gene3D" id="3.40.50.300">
    <property type="entry name" value="P-loop containing nucleotide triphosphate hydrolases"/>
    <property type="match status" value="1"/>
</dbReference>
<dbReference type="InterPro" id="IPR015199">
    <property type="entry name" value="DNA_pol_III_delta_C"/>
</dbReference>
<evidence type="ECO:0000256" key="4">
    <source>
        <dbReference type="ARBA" id="ARBA00022695"/>
    </source>
</evidence>
<dbReference type="InterPro" id="IPR050238">
    <property type="entry name" value="DNA_Rep/Repair_Clamp_Loader"/>
</dbReference>
<dbReference type="PANTHER" id="PTHR11669:SF8">
    <property type="entry name" value="DNA POLYMERASE III SUBUNIT DELTA"/>
    <property type="match status" value="1"/>
</dbReference>
<gene>
    <name evidence="9" type="ORF">H9X80_08240</name>
</gene>
<evidence type="ECO:0000256" key="3">
    <source>
        <dbReference type="ARBA" id="ARBA00022679"/>
    </source>
</evidence>
<evidence type="ECO:0000256" key="7">
    <source>
        <dbReference type="ARBA" id="ARBA00049244"/>
    </source>
</evidence>
<keyword evidence="4" id="KW-0548">Nucleotidyltransferase</keyword>
<sequence length="382" mass="40714">MAAPVPDIPAALASLEDQPRVRDFLATALAEDRLSHAYLFVGAPGSGKHEAAEALAKCVICANGGDATCDECRRVAHRTHPDVHWLMPGSATGYLAAQVRELIADVSLAPVRARTKVYVLERAELLRGTAANALLKTLEEPPAGVMFILCARSTASMLPTIVSRCQQVPFRAVSPAAGVEEVVRGSGATEADARVALAVAGTPSRAEDYLGSPSRRQVRRLVVDALDALARDDSWDVLLSARKIVAANAVPLADVKQAQEDALKETQDFLTSSALKQVEDANKRELTARERSGMMEALAAAESLLRDVLVRREDAGRPLVNEDAAATVDRIAARCDTRGVLDALGAVSRAGDDLAHNVSPQLTLEVMLLRIKEALECPPSSR</sequence>
<dbReference type="RefSeq" id="WP_204793859.1">
    <property type="nucleotide sequence ID" value="NZ_JACSNQ010000022.1"/>
</dbReference>
<dbReference type="SUPFAM" id="SSF52540">
    <property type="entry name" value="P-loop containing nucleoside triphosphate hydrolases"/>
    <property type="match status" value="1"/>
</dbReference>
<dbReference type="EMBL" id="JACSNQ010000022">
    <property type="protein sequence ID" value="MBM6775525.1"/>
    <property type="molecule type" value="Genomic_DNA"/>
</dbReference>
<evidence type="ECO:0000256" key="2">
    <source>
        <dbReference type="ARBA" id="ARBA00014363"/>
    </source>
</evidence>
<evidence type="ECO:0000256" key="5">
    <source>
        <dbReference type="ARBA" id="ARBA00022705"/>
    </source>
</evidence>
<keyword evidence="10" id="KW-1185">Reference proteome</keyword>
<evidence type="ECO:0000313" key="10">
    <source>
        <dbReference type="Proteomes" id="UP000712527"/>
    </source>
</evidence>
<evidence type="ECO:0000313" key="9">
    <source>
        <dbReference type="EMBL" id="MBM6775525.1"/>
    </source>
</evidence>
<keyword evidence="5" id="KW-0235">DNA replication</keyword>
<accession>A0ABS2F3X6</accession>
<evidence type="ECO:0000256" key="1">
    <source>
        <dbReference type="ARBA" id="ARBA00012417"/>
    </source>
</evidence>
<comment type="caution">
    <text evidence="9">The sequence shown here is derived from an EMBL/GenBank/DDBJ whole genome shotgun (WGS) entry which is preliminary data.</text>
</comment>
<dbReference type="EC" id="2.7.7.7" evidence="1"/>
<comment type="catalytic activity">
    <reaction evidence="7">
        <text>DNA(n) + a 2'-deoxyribonucleoside 5'-triphosphate = DNA(n+1) + diphosphate</text>
        <dbReference type="Rhea" id="RHEA:22508"/>
        <dbReference type="Rhea" id="RHEA-COMP:17339"/>
        <dbReference type="Rhea" id="RHEA-COMP:17340"/>
        <dbReference type="ChEBI" id="CHEBI:33019"/>
        <dbReference type="ChEBI" id="CHEBI:61560"/>
        <dbReference type="ChEBI" id="CHEBI:173112"/>
        <dbReference type="EC" id="2.7.7.7"/>
    </reaction>
</comment>
<evidence type="ECO:0000259" key="8">
    <source>
        <dbReference type="Pfam" id="PF09115"/>
    </source>
</evidence>
<evidence type="ECO:0000256" key="6">
    <source>
        <dbReference type="ARBA" id="ARBA00022932"/>
    </source>
</evidence>
<keyword evidence="6" id="KW-0239">DNA-directed DNA polymerase</keyword>
<proteinExistence type="predicted"/>
<protein>
    <recommendedName>
        <fullName evidence="2">DNA polymerase III subunit delta'</fullName>
        <ecNumber evidence="1">2.7.7.7</ecNumber>
    </recommendedName>
</protein>
<dbReference type="Pfam" id="PF13177">
    <property type="entry name" value="DNA_pol3_delta2"/>
    <property type="match status" value="1"/>
</dbReference>
<dbReference type="Proteomes" id="UP000712527">
    <property type="component" value="Unassembled WGS sequence"/>
</dbReference>
<keyword evidence="3" id="KW-0808">Transferase</keyword>
<dbReference type="Pfam" id="PF09115">
    <property type="entry name" value="DNApol3-delta_C"/>
    <property type="match status" value="1"/>
</dbReference>
<name>A0ABS2F3X6_9ACTN</name>
<feature type="domain" description="DNA polymerase III delta subunit C-terminal" evidence="8">
    <location>
        <begin position="303"/>
        <end position="372"/>
    </location>
</feature>
<reference evidence="9 10" key="1">
    <citation type="journal article" date="2021" name="Sci. Rep.">
        <title>The distribution of antibiotic resistance genes in chicken gut microbiota commensals.</title>
        <authorList>
            <person name="Juricova H."/>
            <person name="Matiasovicova J."/>
            <person name="Kubasova T."/>
            <person name="Cejkova D."/>
            <person name="Rychlik I."/>
        </authorList>
    </citation>
    <scope>NUCLEOTIDE SEQUENCE [LARGE SCALE GENOMIC DNA]</scope>
    <source>
        <strain evidence="9 10">An794</strain>
    </source>
</reference>
<dbReference type="PANTHER" id="PTHR11669">
    <property type="entry name" value="REPLICATION FACTOR C / DNA POLYMERASE III GAMMA-TAU SUBUNIT"/>
    <property type="match status" value="1"/>
</dbReference>
<dbReference type="InterPro" id="IPR027417">
    <property type="entry name" value="P-loop_NTPase"/>
</dbReference>